<keyword evidence="1" id="KW-0732">Signal</keyword>
<comment type="caution">
    <text evidence="2">The sequence shown here is derived from an EMBL/GenBank/DDBJ whole genome shotgun (WGS) entry which is preliminary data.</text>
</comment>
<dbReference type="Proteomes" id="UP001283341">
    <property type="component" value="Unassembled WGS sequence"/>
</dbReference>
<keyword evidence="3" id="KW-1185">Reference proteome</keyword>
<sequence>MLCFKSPPLVGVLASQILLSLASPASRPLPSIISGRALNGAGVHLVDCHPRESDEIANSEQSWLSLVMFCDNKDECNNIDHVPATRDICVKRTTNMSHDYHKWENSDWQYCHFAERGTFSWVISRFGRLFPPATEVGIGEDNESHEFAGFRDDEFQGAGPATHNCSKVYYFT</sequence>
<reference evidence="2" key="2">
    <citation type="submission" date="2023-06" db="EMBL/GenBank/DDBJ databases">
        <authorList>
            <consortium name="Lawrence Berkeley National Laboratory"/>
            <person name="Haridas S."/>
            <person name="Hensen N."/>
            <person name="Bonometti L."/>
            <person name="Westerberg I."/>
            <person name="Brannstrom I.O."/>
            <person name="Guillou S."/>
            <person name="Cros-Aarteil S."/>
            <person name="Calhoun S."/>
            <person name="Kuo A."/>
            <person name="Mondo S."/>
            <person name="Pangilinan J."/>
            <person name="Riley R."/>
            <person name="Labutti K."/>
            <person name="Andreopoulos B."/>
            <person name="Lipzen A."/>
            <person name="Chen C."/>
            <person name="Yanf M."/>
            <person name="Daum C."/>
            <person name="Ng V."/>
            <person name="Clum A."/>
            <person name="Steindorff A."/>
            <person name="Ohm R."/>
            <person name="Martin F."/>
            <person name="Silar P."/>
            <person name="Natvig D."/>
            <person name="Lalanne C."/>
            <person name="Gautier V."/>
            <person name="Ament-Velasquez S.L."/>
            <person name="Kruys A."/>
            <person name="Hutchinson M.I."/>
            <person name="Powell A.J."/>
            <person name="Barry K."/>
            <person name="Miller A.N."/>
            <person name="Grigoriev I.V."/>
            <person name="Debuchy R."/>
            <person name="Gladieux P."/>
            <person name="Thoren M.H."/>
            <person name="Johannesson H."/>
        </authorList>
    </citation>
    <scope>NUCLEOTIDE SEQUENCE</scope>
    <source>
        <strain evidence="2">CBS 118394</strain>
    </source>
</reference>
<evidence type="ECO:0000313" key="3">
    <source>
        <dbReference type="Proteomes" id="UP001283341"/>
    </source>
</evidence>
<accession>A0AAE0I3L7</accession>
<evidence type="ECO:0000256" key="1">
    <source>
        <dbReference type="SAM" id="SignalP"/>
    </source>
</evidence>
<reference evidence="2" key="1">
    <citation type="journal article" date="2023" name="Mol. Phylogenet. Evol.">
        <title>Genome-scale phylogeny and comparative genomics of the fungal order Sordariales.</title>
        <authorList>
            <person name="Hensen N."/>
            <person name="Bonometti L."/>
            <person name="Westerberg I."/>
            <person name="Brannstrom I.O."/>
            <person name="Guillou S."/>
            <person name="Cros-Aarteil S."/>
            <person name="Calhoun S."/>
            <person name="Haridas S."/>
            <person name="Kuo A."/>
            <person name="Mondo S."/>
            <person name="Pangilinan J."/>
            <person name="Riley R."/>
            <person name="LaButti K."/>
            <person name="Andreopoulos B."/>
            <person name="Lipzen A."/>
            <person name="Chen C."/>
            <person name="Yan M."/>
            <person name="Daum C."/>
            <person name="Ng V."/>
            <person name="Clum A."/>
            <person name="Steindorff A."/>
            <person name="Ohm R.A."/>
            <person name="Martin F."/>
            <person name="Silar P."/>
            <person name="Natvig D.O."/>
            <person name="Lalanne C."/>
            <person name="Gautier V."/>
            <person name="Ament-Velasquez S.L."/>
            <person name="Kruys A."/>
            <person name="Hutchinson M.I."/>
            <person name="Powell A.J."/>
            <person name="Barry K."/>
            <person name="Miller A.N."/>
            <person name="Grigoriev I.V."/>
            <person name="Debuchy R."/>
            <person name="Gladieux P."/>
            <person name="Hiltunen Thoren M."/>
            <person name="Johannesson H."/>
        </authorList>
    </citation>
    <scope>NUCLEOTIDE SEQUENCE</scope>
    <source>
        <strain evidence="2">CBS 118394</strain>
    </source>
</reference>
<proteinExistence type="predicted"/>
<dbReference type="EMBL" id="JAUEDM010000004">
    <property type="protein sequence ID" value="KAK3317947.1"/>
    <property type="molecule type" value="Genomic_DNA"/>
</dbReference>
<evidence type="ECO:0000313" key="2">
    <source>
        <dbReference type="EMBL" id="KAK3317947.1"/>
    </source>
</evidence>
<organism evidence="2 3">
    <name type="scientific">Apodospora peruviana</name>
    <dbReference type="NCBI Taxonomy" id="516989"/>
    <lineage>
        <taxon>Eukaryota</taxon>
        <taxon>Fungi</taxon>
        <taxon>Dikarya</taxon>
        <taxon>Ascomycota</taxon>
        <taxon>Pezizomycotina</taxon>
        <taxon>Sordariomycetes</taxon>
        <taxon>Sordariomycetidae</taxon>
        <taxon>Sordariales</taxon>
        <taxon>Lasiosphaeriaceae</taxon>
        <taxon>Apodospora</taxon>
    </lineage>
</organism>
<gene>
    <name evidence="2" type="ORF">B0H66DRAFT_532454</name>
</gene>
<dbReference type="AlphaFoldDB" id="A0AAE0I3L7"/>
<feature type="signal peptide" evidence="1">
    <location>
        <begin position="1"/>
        <end position="22"/>
    </location>
</feature>
<feature type="chain" id="PRO_5042044152" evidence="1">
    <location>
        <begin position="23"/>
        <end position="172"/>
    </location>
</feature>
<name>A0AAE0I3L7_9PEZI</name>
<protein>
    <submittedName>
        <fullName evidence="2">Uncharacterized protein</fullName>
    </submittedName>
</protein>